<dbReference type="InterPro" id="IPR052895">
    <property type="entry name" value="HetReg/Transcr_Mod"/>
</dbReference>
<evidence type="ECO:0000313" key="2">
    <source>
        <dbReference type="EMBL" id="KAF4633061.1"/>
    </source>
</evidence>
<gene>
    <name evidence="2" type="ORF">G7Y89_g5057</name>
</gene>
<dbReference type="PANTHER" id="PTHR24148:SF73">
    <property type="entry name" value="HET DOMAIN PROTEIN (AFU_ORTHOLOGUE AFUA_8G01020)"/>
    <property type="match status" value="1"/>
</dbReference>
<comment type="caution">
    <text evidence="2">The sequence shown here is derived from an EMBL/GenBank/DDBJ whole genome shotgun (WGS) entry which is preliminary data.</text>
</comment>
<dbReference type="PANTHER" id="PTHR24148">
    <property type="entry name" value="ANKYRIN REPEAT DOMAIN-CONTAINING PROTEIN 39 HOMOLOG-RELATED"/>
    <property type="match status" value="1"/>
</dbReference>
<keyword evidence="3" id="KW-1185">Reference proteome</keyword>
<organism evidence="2 3">
    <name type="scientific">Cudoniella acicularis</name>
    <dbReference type="NCBI Taxonomy" id="354080"/>
    <lineage>
        <taxon>Eukaryota</taxon>
        <taxon>Fungi</taxon>
        <taxon>Dikarya</taxon>
        <taxon>Ascomycota</taxon>
        <taxon>Pezizomycotina</taxon>
        <taxon>Leotiomycetes</taxon>
        <taxon>Helotiales</taxon>
        <taxon>Tricladiaceae</taxon>
        <taxon>Cudoniella</taxon>
    </lineage>
</organism>
<sequence length="368" mass="41200">MMMSMLHSVTDQRDRIFALRGLLGSAAKANLSHLDHSCSPGEVFMAATKCMISEGNNLNYLQFKNSLCARKTEPRIPTWVLWLNPNSIKYSTPLPAALSISKAQFSRFTVQTKGRTLVTRGFVFDVVSHAYENFSRSNIPSIVQQAYMKCVEDGTTFKDSKEGVDNLLKALLKHDAEASEDPSDNMLSLRADFMSCLGRWILGSNKKADPNNETSQQEIQGLLSQNGGKSVLRKPSGQPRRSEAKETRWQRRIMGGDGTRARKLLAQNLLSHEVSGQPKDDQGRNLFFSRKGYRGVGPYDNNKGDKKRFAVREGDHIVFVPTVAHPLVLRPRPNETYKFIGPAFIPGIENAPCFVEGRIIEVDQLLIR</sequence>
<dbReference type="AlphaFoldDB" id="A0A8H4RPJ3"/>
<dbReference type="OrthoDB" id="3553147at2759"/>
<dbReference type="EMBL" id="JAAMPI010000293">
    <property type="protein sequence ID" value="KAF4633061.1"/>
    <property type="molecule type" value="Genomic_DNA"/>
</dbReference>
<accession>A0A8H4RPJ3</accession>
<dbReference type="Proteomes" id="UP000566819">
    <property type="component" value="Unassembled WGS sequence"/>
</dbReference>
<protein>
    <submittedName>
        <fullName evidence="2">Uncharacterized protein</fullName>
    </submittedName>
</protein>
<proteinExistence type="predicted"/>
<evidence type="ECO:0000313" key="3">
    <source>
        <dbReference type="Proteomes" id="UP000566819"/>
    </source>
</evidence>
<name>A0A8H4RPJ3_9HELO</name>
<reference evidence="2 3" key="1">
    <citation type="submission" date="2020-03" db="EMBL/GenBank/DDBJ databases">
        <title>Draft Genome Sequence of Cudoniella acicularis.</title>
        <authorList>
            <person name="Buettner E."/>
            <person name="Kellner H."/>
        </authorList>
    </citation>
    <scope>NUCLEOTIDE SEQUENCE [LARGE SCALE GENOMIC DNA]</scope>
    <source>
        <strain evidence="2 3">DSM 108380</strain>
    </source>
</reference>
<feature type="region of interest" description="Disordered" evidence="1">
    <location>
        <begin position="222"/>
        <end position="248"/>
    </location>
</feature>
<evidence type="ECO:0000256" key="1">
    <source>
        <dbReference type="SAM" id="MobiDB-lite"/>
    </source>
</evidence>